<dbReference type="GO" id="GO:0008173">
    <property type="term" value="F:RNA methyltransferase activity"/>
    <property type="evidence" value="ECO:0007669"/>
    <property type="project" value="UniProtKB-ARBA"/>
</dbReference>
<protein>
    <recommendedName>
        <fullName evidence="4">Methyltransferase type 12 domain-containing protein</fullName>
    </recommendedName>
</protein>
<reference evidence="5 6" key="1">
    <citation type="submission" date="2024-12" db="EMBL/GenBank/DDBJ databases">
        <title>The unique morphological basis and parallel evolutionary history of personate flowers in Penstemon.</title>
        <authorList>
            <person name="Depatie T.H."/>
            <person name="Wessinger C.A."/>
        </authorList>
    </citation>
    <scope>NUCLEOTIDE SEQUENCE [LARGE SCALE GENOMIC DNA]</scope>
    <source>
        <strain evidence="5">WTNN_2</strain>
        <tissue evidence="5">Leaf</tissue>
    </source>
</reference>
<keyword evidence="6" id="KW-1185">Reference proteome</keyword>
<dbReference type="Pfam" id="PF08242">
    <property type="entry name" value="Methyltransf_12"/>
    <property type="match status" value="1"/>
</dbReference>
<dbReference type="PANTHER" id="PTHR22809:SF8">
    <property type="entry name" value="TRNA N(3)-METHYLCYTIDINE METHYLTRANSFERASE"/>
    <property type="match status" value="1"/>
</dbReference>
<gene>
    <name evidence="5" type="ORF">ACJIZ3_020502</name>
</gene>
<dbReference type="PANTHER" id="PTHR22809">
    <property type="entry name" value="METHYLTRANSFERASE-RELATED"/>
    <property type="match status" value="1"/>
</dbReference>
<dbReference type="InterPro" id="IPR026113">
    <property type="entry name" value="METTL2/6/8-like"/>
</dbReference>
<proteinExistence type="inferred from homology"/>
<comment type="similarity">
    <text evidence="1">Belongs to the methyltransferase superfamily. METL family.</text>
</comment>
<evidence type="ECO:0000256" key="1">
    <source>
        <dbReference type="ARBA" id="ARBA00009725"/>
    </source>
</evidence>
<name>A0ABD3SJN4_9LAMI</name>
<dbReference type="EMBL" id="JBJXBP010000006">
    <property type="protein sequence ID" value="KAL3824473.1"/>
    <property type="molecule type" value="Genomic_DNA"/>
</dbReference>
<comment type="caution">
    <text evidence="5">The sequence shown here is derived from an EMBL/GenBank/DDBJ whole genome shotgun (WGS) entry which is preliminary data.</text>
</comment>
<evidence type="ECO:0000313" key="6">
    <source>
        <dbReference type="Proteomes" id="UP001634393"/>
    </source>
</evidence>
<dbReference type="Gene3D" id="3.40.50.150">
    <property type="entry name" value="Vaccinia Virus protein VP39"/>
    <property type="match status" value="1"/>
</dbReference>
<dbReference type="InterPro" id="IPR013217">
    <property type="entry name" value="Methyltransf_12"/>
</dbReference>
<evidence type="ECO:0000313" key="5">
    <source>
        <dbReference type="EMBL" id="KAL3824473.1"/>
    </source>
</evidence>
<dbReference type="GO" id="GO:0008757">
    <property type="term" value="F:S-adenosylmethionine-dependent methyltransferase activity"/>
    <property type="evidence" value="ECO:0007669"/>
    <property type="project" value="UniProtKB-ARBA"/>
</dbReference>
<sequence>MAAAITMAVSLFSQVTVNRKTSLRSPAVRFEPLSYKERVFDDNNEHYFSRKSLKYWDKFYKRHHNKFFKDRHYLEKDWGKYFSESGDVAVSANRKVLLEVGCGAGNSIFPLIAAYPKLFVHACDFSTEALTIVKSNSNFNEDRINVFVCDVSNEELCDKILPCSVDIVTLIFMLSAVSPTKMPIVLQNLKKILKPNGHVLLRDYAVGDFAQVKLENRNQIISENFYFRGDGTVSDGYVPFLASSDSRRPSFLYFPMETVRQFNQALKVRFNC</sequence>
<dbReference type="Proteomes" id="UP001634393">
    <property type="component" value="Unassembled WGS sequence"/>
</dbReference>
<dbReference type="CDD" id="cd02440">
    <property type="entry name" value="AdoMet_MTases"/>
    <property type="match status" value="1"/>
</dbReference>
<keyword evidence="2" id="KW-0489">Methyltransferase</keyword>
<organism evidence="5 6">
    <name type="scientific">Penstemon smallii</name>
    <dbReference type="NCBI Taxonomy" id="265156"/>
    <lineage>
        <taxon>Eukaryota</taxon>
        <taxon>Viridiplantae</taxon>
        <taxon>Streptophyta</taxon>
        <taxon>Embryophyta</taxon>
        <taxon>Tracheophyta</taxon>
        <taxon>Spermatophyta</taxon>
        <taxon>Magnoliopsida</taxon>
        <taxon>eudicotyledons</taxon>
        <taxon>Gunneridae</taxon>
        <taxon>Pentapetalae</taxon>
        <taxon>asterids</taxon>
        <taxon>lamiids</taxon>
        <taxon>Lamiales</taxon>
        <taxon>Plantaginaceae</taxon>
        <taxon>Cheloneae</taxon>
        <taxon>Penstemon</taxon>
    </lineage>
</organism>
<dbReference type="SUPFAM" id="SSF53335">
    <property type="entry name" value="S-adenosyl-L-methionine-dependent methyltransferases"/>
    <property type="match status" value="1"/>
</dbReference>
<accession>A0ABD3SJN4</accession>
<evidence type="ECO:0000256" key="2">
    <source>
        <dbReference type="ARBA" id="ARBA00022603"/>
    </source>
</evidence>
<evidence type="ECO:0000259" key="4">
    <source>
        <dbReference type="Pfam" id="PF08242"/>
    </source>
</evidence>
<keyword evidence="3" id="KW-0808">Transferase</keyword>
<evidence type="ECO:0000256" key="3">
    <source>
        <dbReference type="ARBA" id="ARBA00022679"/>
    </source>
</evidence>
<dbReference type="GO" id="GO:0032259">
    <property type="term" value="P:methylation"/>
    <property type="evidence" value="ECO:0007669"/>
    <property type="project" value="UniProtKB-KW"/>
</dbReference>
<feature type="domain" description="Methyltransferase type 12" evidence="4">
    <location>
        <begin position="98"/>
        <end position="199"/>
    </location>
</feature>
<dbReference type="AlphaFoldDB" id="A0ABD3SJN4"/>
<dbReference type="InterPro" id="IPR029063">
    <property type="entry name" value="SAM-dependent_MTases_sf"/>
</dbReference>